<keyword evidence="3" id="KW-1133">Transmembrane helix</keyword>
<evidence type="ECO:0000256" key="3">
    <source>
        <dbReference type="SAM" id="Phobius"/>
    </source>
</evidence>
<proteinExistence type="predicted"/>
<evidence type="ECO:0000259" key="4">
    <source>
        <dbReference type="PROSITE" id="PS50202"/>
    </source>
</evidence>
<dbReference type="Pfam" id="PF00635">
    <property type="entry name" value="Motile_Sperm"/>
    <property type="match status" value="1"/>
</dbReference>
<evidence type="ECO:0000256" key="2">
    <source>
        <dbReference type="SAM" id="MobiDB-lite"/>
    </source>
</evidence>
<evidence type="ECO:0000256" key="1">
    <source>
        <dbReference type="RuleBase" id="RU003425"/>
    </source>
</evidence>
<name>A0A0N5C6N1_STREA</name>
<dbReference type="AlphaFoldDB" id="A0A0N5C6N1"/>
<dbReference type="Gene3D" id="2.60.40.10">
    <property type="entry name" value="Immunoglobulins"/>
    <property type="match status" value="1"/>
</dbReference>
<dbReference type="InterPro" id="IPR051774">
    <property type="entry name" value="Sperm-specific_class_P"/>
</dbReference>
<feature type="compositionally biased region" description="Polar residues" evidence="2">
    <location>
        <begin position="91"/>
        <end position="111"/>
    </location>
</feature>
<feature type="compositionally biased region" description="Polar residues" evidence="2">
    <location>
        <begin position="53"/>
        <end position="67"/>
    </location>
</feature>
<keyword evidence="3" id="KW-0472">Membrane</keyword>
<feature type="transmembrane region" description="Helical" evidence="3">
    <location>
        <begin position="6"/>
        <end position="27"/>
    </location>
</feature>
<protein>
    <recommendedName>
        <fullName evidence="1">Major sperm protein</fullName>
    </recommendedName>
</protein>
<keyword evidence="3" id="KW-0812">Transmembrane</keyword>
<feature type="compositionally biased region" description="Low complexity" evidence="2">
    <location>
        <begin position="120"/>
        <end position="141"/>
    </location>
</feature>
<dbReference type="InterPro" id="IPR000535">
    <property type="entry name" value="MSP_dom"/>
</dbReference>
<dbReference type="PANTHER" id="PTHR22947">
    <property type="entry name" value="MAJOR SPERM PROTEIN"/>
    <property type="match status" value="1"/>
</dbReference>
<evidence type="ECO:0000313" key="5">
    <source>
        <dbReference type="Proteomes" id="UP000046392"/>
    </source>
</evidence>
<dbReference type="PANTHER" id="PTHR22947:SF12">
    <property type="entry name" value="MAJOR SPERM PROTEIN"/>
    <property type="match status" value="1"/>
</dbReference>
<sequence>MDITLIQLFFVVFINFSFLPLIITGCVNKIEEKSSKKSKSKSKSNKPKKQNDIYINTTILSTNSSNKPKAVPNASNRSKKEASLPLVPVKKQSQQNIAIKPQKSCSGQTLPVKNKEESVKSLTSTQSTSSKHSTNSFSLSNPVKLNTQEKSDQRKKLKLEKNLKEWQSKNYQQILVTLNKSELRWDDGTGGLQNVNLENPSRDRVAVKIKCSDNILYRVNPVYTIIEPEERITIDILRDAGTQKTDKLVFVLSKVDSDVKDAQVYYSGCPKRQQMLVLPLIGASAVY</sequence>
<keyword evidence="5" id="KW-1185">Reference proteome</keyword>
<evidence type="ECO:0000313" key="6">
    <source>
        <dbReference type="WBParaSite" id="SPAL_0001359700.1"/>
    </source>
</evidence>
<reference evidence="6" key="1">
    <citation type="submission" date="2017-02" db="UniProtKB">
        <authorList>
            <consortium name="WormBaseParasite"/>
        </authorList>
    </citation>
    <scope>IDENTIFICATION</scope>
</reference>
<keyword evidence="1" id="KW-0963">Cytoplasm</keyword>
<comment type="function">
    <text evidence="1">Central component in molecular interactions underlying sperm crawling. Forms an extensive filament system that extends from sperm villipoda, along the leading edge of the pseudopod.</text>
</comment>
<dbReference type="WBParaSite" id="SPAL_0001359700.1">
    <property type="protein sequence ID" value="SPAL_0001359700.1"/>
    <property type="gene ID" value="SPAL_0001359700"/>
</dbReference>
<accession>A0A0N5C6N1</accession>
<dbReference type="Proteomes" id="UP000046392">
    <property type="component" value="Unplaced"/>
</dbReference>
<feature type="domain" description="MSP" evidence="4">
    <location>
        <begin position="173"/>
        <end position="287"/>
    </location>
</feature>
<feature type="region of interest" description="Disordered" evidence="2">
    <location>
        <begin position="34"/>
        <end position="155"/>
    </location>
</feature>
<dbReference type="PROSITE" id="PS50202">
    <property type="entry name" value="MSP"/>
    <property type="match status" value="1"/>
</dbReference>
<dbReference type="InterPro" id="IPR013783">
    <property type="entry name" value="Ig-like_fold"/>
</dbReference>
<organism evidence="5 6">
    <name type="scientific">Strongyloides papillosus</name>
    <name type="common">Intestinal threadworm</name>
    <dbReference type="NCBI Taxonomy" id="174720"/>
    <lineage>
        <taxon>Eukaryota</taxon>
        <taxon>Metazoa</taxon>
        <taxon>Ecdysozoa</taxon>
        <taxon>Nematoda</taxon>
        <taxon>Chromadorea</taxon>
        <taxon>Rhabditida</taxon>
        <taxon>Tylenchina</taxon>
        <taxon>Panagrolaimomorpha</taxon>
        <taxon>Strongyloidoidea</taxon>
        <taxon>Strongyloididae</taxon>
        <taxon>Strongyloides</taxon>
    </lineage>
</organism>
<feature type="compositionally biased region" description="Basic residues" evidence="2">
    <location>
        <begin position="36"/>
        <end position="48"/>
    </location>
</feature>
<dbReference type="InterPro" id="IPR008962">
    <property type="entry name" value="PapD-like_sf"/>
</dbReference>
<keyword evidence="1" id="KW-0206">Cytoskeleton</keyword>
<dbReference type="SUPFAM" id="SSF49354">
    <property type="entry name" value="PapD-like"/>
    <property type="match status" value="1"/>
</dbReference>